<feature type="compositionally biased region" description="Basic and acidic residues" evidence="1">
    <location>
        <begin position="21"/>
        <end position="62"/>
    </location>
</feature>
<proteinExistence type="predicted"/>
<evidence type="ECO:0008006" key="4">
    <source>
        <dbReference type="Google" id="ProtNLM"/>
    </source>
</evidence>
<dbReference type="Pfam" id="PF09782">
    <property type="entry name" value="NDUF_B6"/>
    <property type="match status" value="1"/>
</dbReference>
<feature type="region of interest" description="Disordered" evidence="1">
    <location>
        <begin position="1"/>
        <end position="62"/>
    </location>
</feature>
<dbReference type="EMBL" id="CAJNOC010000742">
    <property type="protein sequence ID" value="CAF0798322.1"/>
    <property type="molecule type" value="Genomic_DNA"/>
</dbReference>
<dbReference type="InterPro" id="IPR019174">
    <property type="entry name" value="NADH_DH_b-subcmplx_su6"/>
</dbReference>
<evidence type="ECO:0000313" key="2">
    <source>
        <dbReference type="EMBL" id="CAF0798322.1"/>
    </source>
</evidence>
<sequence length="207" mass="24554">MANDKEVSQTNEAQKATRPSLKAEIKKLSSQEAKWTHEPTAFDHFPAHEKPFPIEPSPNERQRLPFKMSDEERLRRKIWVKSQELTEREPVRVPELEQMIYNPIRRLYRAPTDRLFQKLAPIVGEHRVPFFRMVVPKLFLGYVGACVLWYNIKYNQINWEDRKGFTLIQSKGIYLPEEQKPSVPEKWDYADNGFQSRKVFKGPDYAY</sequence>
<keyword evidence="3" id="KW-1185">Reference proteome</keyword>
<dbReference type="OrthoDB" id="5824032at2759"/>
<dbReference type="PANTHER" id="PTHR21106">
    <property type="entry name" value="NADH DEHYDROGENASE [UBIQUINONE] 1 BETA SUBCOMPLEX SUBUNIT 6"/>
    <property type="match status" value="1"/>
</dbReference>
<dbReference type="GO" id="GO:0006120">
    <property type="term" value="P:mitochondrial electron transport, NADH to ubiquinone"/>
    <property type="evidence" value="ECO:0007669"/>
    <property type="project" value="InterPro"/>
</dbReference>
<name>A0A813SKF0_9BILA</name>
<dbReference type="PANTHER" id="PTHR21106:SF2">
    <property type="entry name" value="NADH DEHYDROGENASE [UBIQUINONE] 1 BETA SUBCOMPLEX SUBUNIT 6"/>
    <property type="match status" value="1"/>
</dbReference>
<dbReference type="GO" id="GO:0005739">
    <property type="term" value="C:mitochondrion"/>
    <property type="evidence" value="ECO:0007669"/>
    <property type="project" value="GOC"/>
</dbReference>
<protein>
    <recommendedName>
        <fullName evidence="4">Complex I-B17</fullName>
    </recommendedName>
</protein>
<accession>A0A813SKF0</accession>
<dbReference type="AlphaFoldDB" id="A0A813SKF0"/>
<gene>
    <name evidence="2" type="ORF">OXX778_LOCUS6331</name>
</gene>
<evidence type="ECO:0000256" key="1">
    <source>
        <dbReference type="SAM" id="MobiDB-lite"/>
    </source>
</evidence>
<dbReference type="Proteomes" id="UP000663879">
    <property type="component" value="Unassembled WGS sequence"/>
</dbReference>
<comment type="caution">
    <text evidence="2">The sequence shown here is derived from an EMBL/GenBank/DDBJ whole genome shotgun (WGS) entry which is preliminary data.</text>
</comment>
<evidence type="ECO:0000313" key="3">
    <source>
        <dbReference type="Proteomes" id="UP000663879"/>
    </source>
</evidence>
<organism evidence="2 3">
    <name type="scientific">Brachionus calyciflorus</name>
    <dbReference type="NCBI Taxonomy" id="104777"/>
    <lineage>
        <taxon>Eukaryota</taxon>
        <taxon>Metazoa</taxon>
        <taxon>Spiralia</taxon>
        <taxon>Gnathifera</taxon>
        <taxon>Rotifera</taxon>
        <taxon>Eurotatoria</taxon>
        <taxon>Monogononta</taxon>
        <taxon>Pseudotrocha</taxon>
        <taxon>Ploima</taxon>
        <taxon>Brachionidae</taxon>
        <taxon>Brachionus</taxon>
    </lineage>
</organism>
<reference evidence="2" key="1">
    <citation type="submission" date="2021-02" db="EMBL/GenBank/DDBJ databases">
        <authorList>
            <person name="Nowell W R."/>
        </authorList>
    </citation>
    <scope>NUCLEOTIDE SEQUENCE</scope>
    <source>
        <strain evidence="2">Ploen Becks lab</strain>
    </source>
</reference>